<protein>
    <submittedName>
        <fullName evidence="1">Putative sporulation protein YyaC</fullName>
    </submittedName>
</protein>
<accession>A0A1H0CVT8</accession>
<dbReference type="RefSeq" id="WP_090239861.1">
    <property type="nucleotide sequence ID" value="NZ_FNHW01000011.1"/>
</dbReference>
<dbReference type="InterPro" id="IPR009665">
    <property type="entry name" value="YyaC"/>
</dbReference>
<keyword evidence="2" id="KW-1185">Reference proteome</keyword>
<proteinExistence type="predicted"/>
<dbReference type="OrthoDB" id="9815953at2"/>
<sequence length="213" mass="23592">MFLKRKLVPDKPFHYKMHHEEKEACMLITEKIGNLLPNTQTTPVVVVCIGTDRSTGDALGPLVGTKLHTIKAFPFHVYGTLDDPVHAVNLKDKLKMIEQKHPDAFIIGIDACLGKLNHVGMVSIGEGPVKPGAGVNKELPPVGDMHLTGIVNVSGFMEYFVLQNTRLSVVMKMAELIADSLYFASMSQRVKKNITPLPIKEDLYTMNKKKPAF</sequence>
<gene>
    <name evidence="1" type="ORF">SAMN04488137_0067</name>
</gene>
<name>A0A1H0CVT8_9BACL</name>
<evidence type="ECO:0000313" key="2">
    <source>
        <dbReference type="Proteomes" id="UP000199544"/>
    </source>
</evidence>
<reference evidence="2" key="1">
    <citation type="submission" date="2016-10" db="EMBL/GenBank/DDBJ databases">
        <authorList>
            <person name="Varghese N."/>
            <person name="Submissions S."/>
        </authorList>
    </citation>
    <scope>NUCLEOTIDE SEQUENCE [LARGE SCALE GENOMIC DNA]</scope>
    <source>
        <strain evidence="2">CGMCC 1.6854</strain>
    </source>
</reference>
<dbReference type="EMBL" id="FNHW01000011">
    <property type="protein sequence ID" value="SDN62032.1"/>
    <property type="molecule type" value="Genomic_DNA"/>
</dbReference>
<evidence type="ECO:0000313" key="1">
    <source>
        <dbReference type="EMBL" id="SDN62032.1"/>
    </source>
</evidence>
<dbReference type="NCBIfam" id="TIGR02841">
    <property type="entry name" value="spore_YyaC"/>
    <property type="match status" value="1"/>
</dbReference>
<dbReference type="AlphaFoldDB" id="A0A1H0CVT8"/>
<dbReference type="STRING" id="459525.SAMN04488137_0067"/>
<dbReference type="InterPro" id="IPR023430">
    <property type="entry name" value="Pept_HybD-like_dom_sf"/>
</dbReference>
<dbReference type="Pfam" id="PF06866">
    <property type="entry name" value="DUF1256"/>
    <property type="match status" value="1"/>
</dbReference>
<dbReference type="Proteomes" id="UP000199544">
    <property type="component" value="Unassembled WGS sequence"/>
</dbReference>
<dbReference type="SUPFAM" id="SSF53163">
    <property type="entry name" value="HybD-like"/>
    <property type="match status" value="1"/>
</dbReference>
<organism evidence="1 2">
    <name type="scientific">Fictibacillus solisalsi</name>
    <dbReference type="NCBI Taxonomy" id="459525"/>
    <lineage>
        <taxon>Bacteria</taxon>
        <taxon>Bacillati</taxon>
        <taxon>Bacillota</taxon>
        <taxon>Bacilli</taxon>
        <taxon>Bacillales</taxon>
        <taxon>Fictibacillaceae</taxon>
        <taxon>Fictibacillus</taxon>
    </lineage>
</organism>